<sequence>MNMNFCSSENARARISLPPSLSNELFGLFIESLGEDLPSLRACSLVCRVFRHFCRPNLYRNITLDCKEKLDTFFKIAERSDSLIHTKSLSLTYYGFDAKAHLRKPRRILDIVSRKASLEALRLHRVQFHADTFPASLLSKLSAVKVLTLQECHFGGFEDFVTFVRSFPSCQVLRLHRRTWIREPPKPRFRGSPAYDLALTHLEITSTSKPEWGESFCNHGKIVGMPWLNLTGLKSFAYVIEEDTVSAPVLEHIANCELLEEMDMALSSPGGHDFAFNQLIRFIVRIKSLTLRCSVGLLPWFPSNTHGASFPSSSTLERIKIITPRLRPTIEECKLLDATFSDTQRYPSLMELNVCSFKVTSWMGRQAGDTHEQLCLDEHLPRLMALGRLPPSTQPEPAERARPVDTFGSVAGAYYSLT</sequence>
<name>A0A9P6L1C1_9AGAM</name>
<dbReference type="Gene3D" id="3.80.10.10">
    <property type="entry name" value="Ribonuclease Inhibitor"/>
    <property type="match status" value="1"/>
</dbReference>
<evidence type="ECO:0000313" key="1">
    <source>
        <dbReference type="EMBL" id="KAF9778941.1"/>
    </source>
</evidence>
<gene>
    <name evidence="1" type="ORF">BJ322DRAFT_463498</name>
</gene>
<reference evidence="1" key="1">
    <citation type="journal article" date="2020" name="Nat. Commun.">
        <title>Large-scale genome sequencing of mycorrhizal fungi provides insights into the early evolution of symbiotic traits.</title>
        <authorList>
            <person name="Miyauchi S."/>
            <person name="Kiss E."/>
            <person name="Kuo A."/>
            <person name="Drula E."/>
            <person name="Kohler A."/>
            <person name="Sanchez-Garcia M."/>
            <person name="Morin E."/>
            <person name="Andreopoulos B."/>
            <person name="Barry K.W."/>
            <person name="Bonito G."/>
            <person name="Buee M."/>
            <person name="Carver A."/>
            <person name="Chen C."/>
            <person name="Cichocki N."/>
            <person name="Clum A."/>
            <person name="Culley D."/>
            <person name="Crous P.W."/>
            <person name="Fauchery L."/>
            <person name="Girlanda M."/>
            <person name="Hayes R.D."/>
            <person name="Keri Z."/>
            <person name="LaButti K."/>
            <person name="Lipzen A."/>
            <person name="Lombard V."/>
            <person name="Magnuson J."/>
            <person name="Maillard F."/>
            <person name="Murat C."/>
            <person name="Nolan M."/>
            <person name="Ohm R.A."/>
            <person name="Pangilinan J."/>
            <person name="Pereira M.F."/>
            <person name="Perotto S."/>
            <person name="Peter M."/>
            <person name="Pfister S."/>
            <person name="Riley R."/>
            <person name="Sitrit Y."/>
            <person name="Stielow J.B."/>
            <person name="Szollosi G."/>
            <person name="Zifcakova L."/>
            <person name="Stursova M."/>
            <person name="Spatafora J.W."/>
            <person name="Tedersoo L."/>
            <person name="Vaario L.M."/>
            <person name="Yamada A."/>
            <person name="Yan M."/>
            <person name="Wang P."/>
            <person name="Xu J."/>
            <person name="Bruns T."/>
            <person name="Baldrian P."/>
            <person name="Vilgalys R."/>
            <person name="Dunand C."/>
            <person name="Henrissat B."/>
            <person name="Grigoriev I.V."/>
            <person name="Hibbett D."/>
            <person name="Nagy L.G."/>
            <person name="Martin F.M."/>
        </authorList>
    </citation>
    <scope>NUCLEOTIDE SEQUENCE</scope>
    <source>
        <strain evidence="1">UH-Tt-Lm1</strain>
    </source>
</reference>
<dbReference type="EMBL" id="WIUZ02000021">
    <property type="protein sequence ID" value="KAF9778941.1"/>
    <property type="molecule type" value="Genomic_DNA"/>
</dbReference>
<protein>
    <recommendedName>
        <fullName evidence="3">F-box domain-containing protein</fullName>
    </recommendedName>
</protein>
<dbReference type="InterPro" id="IPR032675">
    <property type="entry name" value="LRR_dom_sf"/>
</dbReference>
<evidence type="ECO:0000313" key="2">
    <source>
        <dbReference type="Proteomes" id="UP000736335"/>
    </source>
</evidence>
<reference evidence="1" key="2">
    <citation type="submission" date="2020-11" db="EMBL/GenBank/DDBJ databases">
        <authorList>
            <consortium name="DOE Joint Genome Institute"/>
            <person name="Kuo A."/>
            <person name="Miyauchi S."/>
            <person name="Kiss E."/>
            <person name="Drula E."/>
            <person name="Kohler A."/>
            <person name="Sanchez-Garcia M."/>
            <person name="Andreopoulos B."/>
            <person name="Barry K.W."/>
            <person name="Bonito G."/>
            <person name="Buee M."/>
            <person name="Carver A."/>
            <person name="Chen C."/>
            <person name="Cichocki N."/>
            <person name="Clum A."/>
            <person name="Culley D."/>
            <person name="Crous P.W."/>
            <person name="Fauchery L."/>
            <person name="Girlanda M."/>
            <person name="Hayes R."/>
            <person name="Keri Z."/>
            <person name="Labutti K."/>
            <person name="Lipzen A."/>
            <person name="Lombard V."/>
            <person name="Magnuson J."/>
            <person name="Maillard F."/>
            <person name="Morin E."/>
            <person name="Murat C."/>
            <person name="Nolan M."/>
            <person name="Ohm R."/>
            <person name="Pangilinan J."/>
            <person name="Pereira M."/>
            <person name="Perotto S."/>
            <person name="Peter M."/>
            <person name="Riley R."/>
            <person name="Sitrit Y."/>
            <person name="Stielow B."/>
            <person name="Szollosi G."/>
            <person name="Zifcakova L."/>
            <person name="Stursova M."/>
            <person name="Spatafora J.W."/>
            <person name="Tedersoo L."/>
            <person name="Vaario L.-M."/>
            <person name="Yamada A."/>
            <person name="Yan M."/>
            <person name="Wang P."/>
            <person name="Xu J."/>
            <person name="Bruns T."/>
            <person name="Baldrian P."/>
            <person name="Vilgalys R."/>
            <person name="Henrissat B."/>
            <person name="Grigoriev I.V."/>
            <person name="Hibbett D."/>
            <person name="Nagy L.G."/>
            <person name="Martin F.M."/>
        </authorList>
    </citation>
    <scope>NUCLEOTIDE SEQUENCE</scope>
    <source>
        <strain evidence="1">UH-Tt-Lm1</strain>
    </source>
</reference>
<organism evidence="1 2">
    <name type="scientific">Thelephora terrestris</name>
    <dbReference type="NCBI Taxonomy" id="56493"/>
    <lineage>
        <taxon>Eukaryota</taxon>
        <taxon>Fungi</taxon>
        <taxon>Dikarya</taxon>
        <taxon>Basidiomycota</taxon>
        <taxon>Agaricomycotina</taxon>
        <taxon>Agaricomycetes</taxon>
        <taxon>Thelephorales</taxon>
        <taxon>Thelephoraceae</taxon>
        <taxon>Thelephora</taxon>
    </lineage>
</organism>
<dbReference type="Proteomes" id="UP000736335">
    <property type="component" value="Unassembled WGS sequence"/>
</dbReference>
<dbReference type="AlphaFoldDB" id="A0A9P6L1C1"/>
<evidence type="ECO:0008006" key="3">
    <source>
        <dbReference type="Google" id="ProtNLM"/>
    </source>
</evidence>
<comment type="caution">
    <text evidence="1">The sequence shown here is derived from an EMBL/GenBank/DDBJ whole genome shotgun (WGS) entry which is preliminary data.</text>
</comment>
<dbReference type="SUPFAM" id="SSF52047">
    <property type="entry name" value="RNI-like"/>
    <property type="match status" value="1"/>
</dbReference>
<keyword evidence="2" id="KW-1185">Reference proteome</keyword>
<proteinExistence type="predicted"/>
<accession>A0A9P6L1C1</accession>